<dbReference type="InterPro" id="IPR051603">
    <property type="entry name" value="Zinc-ADH_QOR/CCCR"/>
</dbReference>
<dbReference type="RefSeq" id="WP_071113908.1">
    <property type="nucleotide sequence ID" value="NZ_MKCT01000047.1"/>
</dbReference>
<dbReference type="SMART" id="SM00829">
    <property type="entry name" value="PKS_ER"/>
    <property type="match status" value="1"/>
</dbReference>
<organism evidence="3 4">
    <name type="scientific">Chromobacterium sphagni</name>
    <dbReference type="NCBI Taxonomy" id="1903179"/>
    <lineage>
        <taxon>Bacteria</taxon>
        <taxon>Pseudomonadati</taxon>
        <taxon>Pseudomonadota</taxon>
        <taxon>Betaproteobacteria</taxon>
        <taxon>Neisseriales</taxon>
        <taxon>Chromobacteriaceae</taxon>
        <taxon>Chromobacterium</taxon>
    </lineage>
</organism>
<dbReference type="Gene3D" id="3.40.50.720">
    <property type="entry name" value="NAD(P)-binding Rossmann-like Domain"/>
    <property type="match status" value="1"/>
</dbReference>
<gene>
    <name evidence="3" type="ORF">BI344_19345</name>
</gene>
<reference evidence="3 4" key="1">
    <citation type="submission" date="2016-09" db="EMBL/GenBank/DDBJ databases">
        <title>Chromobacterium muskegensis sp. nov., an insecticidal bacterium isolated from Sphagnum bogs.</title>
        <authorList>
            <person name="Sparks M.E."/>
            <person name="Blackburn M.B."/>
            <person name="Gundersen-Rindal D.E."/>
            <person name="Mitchell A."/>
            <person name="Farrar R."/>
            <person name="Kuhar D."/>
        </authorList>
    </citation>
    <scope>NUCLEOTIDE SEQUENCE [LARGE SCALE GENOMIC DNA]</scope>
    <source>
        <strain evidence="3 4">14B-1</strain>
    </source>
</reference>
<dbReference type="CDD" id="cd05289">
    <property type="entry name" value="MDR_like_2"/>
    <property type="match status" value="1"/>
</dbReference>
<dbReference type="InterPro" id="IPR013149">
    <property type="entry name" value="ADH-like_C"/>
</dbReference>
<dbReference type="InterPro" id="IPR011032">
    <property type="entry name" value="GroES-like_sf"/>
</dbReference>
<dbReference type="InterPro" id="IPR036291">
    <property type="entry name" value="NAD(P)-bd_dom_sf"/>
</dbReference>
<evidence type="ECO:0000256" key="1">
    <source>
        <dbReference type="ARBA" id="ARBA00022857"/>
    </source>
</evidence>
<name>A0ABX3C9Z3_9NEIS</name>
<dbReference type="Gene3D" id="3.90.180.10">
    <property type="entry name" value="Medium-chain alcohol dehydrogenases, catalytic domain"/>
    <property type="match status" value="1"/>
</dbReference>
<protein>
    <submittedName>
        <fullName evidence="3">Alcohol dehydrogenase</fullName>
    </submittedName>
</protein>
<evidence type="ECO:0000313" key="4">
    <source>
        <dbReference type="Proteomes" id="UP000180280"/>
    </source>
</evidence>
<feature type="domain" description="Enoyl reductase (ER)" evidence="2">
    <location>
        <begin position="10"/>
        <end position="316"/>
    </location>
</feature>
<dbReference type="Proteomes" id="UP000180280">
    <property type="component" value="Unassembled WGS sequence"/>
</dbReference>
<dbReference type="Pfam" id="PF00107">
    <property type="entry name" value="ADH_zinc_N"/>
    <property type="match status" value="1"/>
</dbReference>
<sequence>MKALQFKAFGSPDVLECLELPTPQADDDHAVVRVFSASVNPSDVKNLSGHFRHTLPPRIPGRDFSGVVVEGPAEWLGMDVWGTGGDIGFTRDGSHAEFIRLPIAALARKPAALSHEQAAAIGVNFVVAWLGTVDYAQLAQGETVAVIGVGGGVGGAVAQIAKSLGARVIGLDRQAPQNGSPAAARIDHYLPFDEHAAEGMRALGGADVVYDTVGGVAFETALGLVKRRGRVVEISATGKRRVEFDLIDFYHNETRLLGADSAKLGVAESARLMRELAQGFDSGRLVPPVIAHRFGLEQGRDAYRAVAAGTRGRVVINMA</sequence>
<dbReference type="Pfam" id="PF08240">
    <property type="entry name" value="ADH_N"/>
    <property type="match status" value="1"/>
</dbReference>
<evidence type="ECO:0000313" key="3">
    <source>
        <dbReference type="EMBL" id="OHX19099.1"/>
    </source>
</evidence>
<dbReference type="PANTHER" id="PTHR44154:SF1">
    <property type="entry name" value="QUINONE OXIDOREDUCTASE"/>
    <property type="match status" value="1"/>
</dbReference>
<dbReference type="SUPFAM" id="SSF50129">
    <property type="entry name" value="GroES-like"/>
    <property type="match status" value="1"/>
</dbReference>
<dbReference type="InterPro" id="IPR013154">
    <property type="entry name" value="ADH-like_N"/>
</dbReference>
<dbReference type="InterPro" id="IPR020843">
    <property type="entry name" value="ER"/>
</dbReference>
<dbReference type="PANTHER" id="PTHR44154">
    <property type="entry name" value="QUINONE OXIDOREDUCTASE"/>
    <property type="match status" value="1"/>
</dbReference>
<accession>A0ABX3C9Z3</accession>
<dbReference type="EMBL" id="MKCT01000047">
    <property type="protein sequence ID" value="OHX19099.1"/>
    <property type="molecule type" value="Genomic_DNA"/>
</dbReference>
<evidence type="ECO:0000259" key="2">
    <source>
        <dbReference type="SMART" id="SM00829"/>
    </source>
</evidence>
<dbReference type="SUPFAM" id="SSF51735">
    <property type="entry name" value="NAD(P)-binding Rossmann-fold domains"/>
    <property type="match status" value="1"/>
</dbReference>
<proteinExistence type="predicted"/>
<keyword evidence="4" id="KW-1185">Reference proteome</keyword>
<comment type="caution">
    <text evidence="3">The sequence shown here is derived from an EMBL/GenBank/DDBJ whole genome shotgun (WGS) entry which is preliminary data.</text>
</comment>
<keyword evidence="1" id="KW-0521">NADP</keyword>